<organism evidence="1 2">
    <name type="scientific">Ktedonobacter robiniae</name>
    <dbReference type="NCBI Taxonomy" id="2778365"/>
    <lineage>
        <taxon>Bacteria</taxon>
        <taxon>Bacillati</taxon>
        <taxon>Chloroflexota</taxon>
        <taxon>Ktedonobacteria</taxon>
        <taxon>Ktedonobacterales</taxon>
        <taxon>Ktedonobacteraceae</taxon>
        <taxon>Ktedonobacter</taxon>
    </lineage>
</organism>
<sequence length="52" mass="5700">MQKTLCYTVEDASYLQGMPGSKAAWYKTRQGGREQSLWEVIARGSPALAAGH</sequence>
<evidence type="ECO:0000313" key="2">
    <source>
        <dbReference type="Proteomes" id="UP000654345"/>
    </source>
</evidence>
<keyword evidence="2" id="KW-1185">Reference proteome</keyword>
<reference evidence="1 2" key="1">
    <citation type="journal article" date="2021" name="Int. J. Syst. Evol. Microbiol.">
        <title>Reticulibacter mediterranei gen. nov., sp. nov., within the new family Reticulibacteraceae fam. nov., and Ktedonospora formicarum gen. nov., sp. nov., Ktedonobacter robiniae sp. nov., Dictyobacter formicarum sp. nov. and Dictyobacter arantiisoli sp. nov., belonging to the class Ktedonobacteria.</title>
        <authorList>
            <person name="Yabe S."/>
            <person name="Zheng Y."/>
            <person name="Wang C.M."/>
            <person name="Sakai Y."/>
            <person name="Abe K."/>
            <person name="Yokota A."/>
            <person name="Donadio S."/>
            <person name="Cavaletti L."/>
            <person name="Monciardini P."/>
        </authorList>
    </citation>
    <scope>NUCLEOTIDE SEQUENCE [LARGE SCALE GENOMIC DNA]</scope>
    <source>
        <strain evidence="1 2">SOSP1-30</strain>
    </source>
</reference>
<comment type="caution">
    <text evidence="1">The sequence shown here is derived from an EMBL/GenBank/DDBJ whole genome shotgun (WGS) entry which is preliminary data.</text>
</comment>
<proteinExistence type="predicted"/>
<accession>A0ABQ3V3C3</accession>
<gene>
    <name evidence="1" type="ORF">KSB_79330</name>
</gene>
<dbReference type="Proteomes" id="UP000654345">
    <property type="component" value="Unassembled WGS sequence"/>
</dbReference>
<name>A0ABQ3V3C3_9CHLR</name>
<evidence type="ECO:0000313" key="1">
    <source>
        <dbReference type="EMBL" id="GHO59458.1"/>
    </source>
</evidence>
<dbReference type="EMBL" id="BNJG01000003">
    <property type="protein sequence ID" value="GHO59458.1"/>
    <property type="molecule type" value="Genomic_DNA"/>
</dbReference>
<protein>
    <submittedName>
        <fullName evidence="1">Uncharacterized protein</fullName>
    </submittedName>
</protein>